<feature type="compositionally biased region" description="Polar residues" evidence="1">
    <location>
        <begin position="24"/>
        <end position="34"/>
    </location>
</feature>
<organism evidence="2 3">
    <name type="scientific">Vibrio campbellii (strain ATCC BAA-1116)</name>
    <dbReference type="NCBI Taxonomy" id="2902295"/>
    <lineage>
        <taxon>Bacteria</taxon>
        <taxon>Pseudomonadati</taxon>
        <taxon>Pseudomonadota</taxon>
        <taxon>Gammaproteobacteria</taxon>
        <taxon>Vibrionales</taxon>
        <taxon>Vibrionaceae</taxon>
        <taxon>Vibrio</taxon>
    </lineage>
</organism>
<dbReference type="KEGG" id="vha:VIBHAR_00165"/>
<feature type="region of interest" description="Disordered" evidence="1">
    <location>
        <begin position="1"/>
        <end position="37"/>
    </location>
</feature>
<protein>
    <submittedName>
        <fullName evidence="2">Uncharacterized protein</fullName>
    </submittedName>
</protein>
<sequence length="134" mass="15489">MFATQRVAKPKPTNRPISVGETPCSLNHNDQNGRYTPYAKKNPRKYWEIQPYGEGFNITDILKNEKTNDFRHVNVWDAELWIAIRNRKREESATYRFLNGTGSRNAKLDCDDLDQSRLASAGKFVRLGMCSHQI</sequence>
<dbReference type="AlphaFoldDB" id="A7MXJ1"/>
<gene>
    <name evidence="2" type="ordered locus">VIBHAR_00165</name>
</gene>
<evidence type="ECO:0000313" key="2">
    <source>
        <dbReference type="EMBL" id="ABU69213.1"/>
    </source>
</evidence>
<name>A7MXJ1_VIBC1</name>
<evidence type="ECO:0000256" key="1">
    <source>
        <dbReference type="SAM" id="MobiDB-lite"/>
    </source>
</evidence>
<proteinExistence type="predicted"/>
<evidence type="ECO:0000313" key="3">
    <source>
        <dbReference type="Proteomes" id="UP000008152"/>
    </source>
</evidence>
<accession>A7MXJ1</accession>
<dbReference type="Proteomes" id="UP000008152">
    <property type="component" value="Chromosome I"/>
</dbReference>
<dbReference type="EMBL" id="CP000789">
    <property type="protein sequence ID" value="ABU69213.1"/>
    <property type="molecule type" value="Genomic_DNA"/>
</dbReference>
<reference evidence="2 3" key="1">
    <citation type="submission" date="2007-08" db="EMBL/GenBank/DDBJ databases">
        <authorList>
            <consortium name="The Vibrio harveyi Genome Sequencing Project"/>
            <person name="Bassler B."/>
            <person name="Clifton S.W."/>
            <person name="Fulton L."/>
            <person name="Delehaunty K."/>
            <person name="Fronick C."/>
            <person name="Harrison M."/>
            <person name="Markivic C."/>
            <person name="Fulton R."/>
            <person name="Tin-Wollam A.-M."/>
            <person name="Shah N."/>
            <person name="Pepin K."/>
            <person name="Nash W."/>
            <person name="Thiruvilangam P."/>
            <person name="Bhonagiri V."/>
            <person name="Waters C."/>
            <person name="Tu K.C."/>
            <person name="Irgon J."/>
            <person name="Wilson R.K."/>
        </authorList>
    </citation>
    <scope>NUCLEOTIDE SEQUENCE [LARGE SCALE GENOMIC DNA]</scope>
    <source>
        <strain evidence="3">ATCC BAA-1116 / BB120</strain>
    </source>
</reference>